<dbReference type="InterPro" id="IPR029787">
    <property type="entry name" value="Nucleotide_cyclase"/>
</dbReference>
<feature type="transmembrane region" description="Helical" evidence="4">
    <location>
        <begin position="80"/>
        <end position="101"/>
    </location>
</feature>
<dbReference type="AlphaFoldDB" id="A0A0J8VDY3"/>
<dbReference type="GO" id="GO:0052621">
    <property type="term" value="F:diguanylate cyclase activity"/>
    <property type="evidence" value="ECO:0007669"/>
    <property type="project" value="UniProtKB-EC"/>
</dbReference>
<name>A0A0J8VDY3_9GAMM</name>
<comment type="caution">
    <text evidence="6">The sequence shown here is derived from an EMBL/GenBank/DDBJ whole genome shotgun (WGS) entry which is preliminary data.</text>
</comment>
<keyword evidence="4" id="KW-0472">Membrane</keyword>
<gene>
    <name evidence="6" type="ORF">C9I94_09095</name>
</gene>
<proteinExistence type="predicted"/>
<dbReference type="FunFam" id="3.30.70.270:FF:000001">
    <property type="entry name" value="Diguanylate cyclase domain protein"/>
    <property type="match status" value="1"/>
</dbReference>
<feature type="transmembrane region" description="Helical" evidence="4">
    <location>
        <begin position="157"/>
        <end position="175"/>
    </location>
</feature>
<dbReference type="PANTHER" id="PTHR45138">
    <property type="entry name" value="REGULATORY COMPONENTS OF SENSORY TRANSDUCTION SYSTEM"/>
    <property type="match status" value="1"/>
</dbReference>
<feature type="transmembrane region" description="Helical" evidence="4">
    <location>
        <begin position="128"/>
        <end position="145"/>
    </location>
</feature>
<dbReference type="EC" id="2.7.7.65" evidence="2"/>
<sequence>MPVCIKSSQLESPNFAYIELSKQTLQKQLSVLFPASGIICTIIAFSYFVSDVSSIFTLSALIGALLCYALMYVNRQNINPYLLVWVLIFFTTTACTLGFMLKGDNDICHTIGLTIPLLCFFSLNTKTAWWYSSLFGILYMVLSVESMTEKHIQIPEALQNISAYSIVLILAYLLARHRNEAIELVKKTASTDFLTGLHNRQGLIPIYQSEAARSKRYLRDFSLALIDIDNLKEINDRFGLKAGDKILMMIAKCLKEHCRQSDHIARIGGEEFCLLLPETDIKQAEELASRLREVLSSWSLELDSGEKIQVTISIGLTQVEYQEFSYDYIKADSALLRAKSWGKNQIAVSD</sequence>
<feature type="domain" description="GGDEF" evidence="5">
    <location>
        <begin position="219"/>
        <end position="350"/>
    </location>
</feature>
<dbReference type="STRING" id="680026.AB733_05280"/>
<keyword evidence="4" id="KW-0812">Transmembrane</keyword>
<feature type="transmembrane region" description="Helical" evidence="4">
    <location>
        <begin position="55"/>
        <end position="73"/>
    </location>
</feature>
<evidence type="ECO:0000256" key="2">
    <source>
        <dbReference type="ARBA" id="ARBA00012528"/>
    </source>
</evidence>
<dbReference type="OrthoDB" id="5811787at2"/>
<reference evidence="6 7" key="1">
    <citation type="submission" date="2018-01" db="EMBL/GenBank/DDBJ databases">
        <title>Whole genome sequencing of Histamine producing bacteria.</title>
        <authorList>
            <person name="Butler K."/>
        </authorList>
    </citation>
    <scope>NUCLEOTIDE SEQUENCE [LARGE SCALE GENOMIC DNA]</scope>
    <source>
        <strain evidence="6 7">DSM 24669</strain>
    </source>
</reference>
<dbReference type="PANTHER" id="PTHR45138:SF9">
    <property type="entry name" value="DIGUANYLATE CYCLASE DGCM-RELATED"/>
    <property type="match status" value="1"/>
</dbReference>
<dbReference type="NCBIfam" id="TIGR00254">
    <property type="entry name" value="GGDEF"/>
    <property type="match status" value="1"/>
</dbReference>
<evidence type="ECO:0000256" key="4">
    <source>
        <dbReference type="SAM" id="Phobius"/>
    </source>
</evidence>
<feature type="transmembrane region" description="Helical" evidence="4">
    <location>
        <begin position="29"/>
        <end position="49"/>
    </location>
</feature>
<evidence type="ECO:0000313" key="7">
    <source>
        <dbReference type="Proteomes" id="UP000240481"/>
    </source>
</evidence>
<dbReference type="InterPro" id="IPR043128">
    <property type="entry name" value="Rev_trsase/Diguanyl_cyclase"/>
</dbReference>
<evidence type="ECO:0000256" key="1">
    <source>
        <dbReference type="ARBA" id="ARBA00001946"/>
    </source>
</evidence>
<evidence type="ECO:0000256" key="3">
    <source>
        <dbReference type="ARBA" id="ARBA00034247"/>
    </source>
</evidence>
<comment type="cofactor">
    <cofactor evidence="1">
        <name>Mg(2+)</name>
        <dbReference type="ChEBI" id="CHEBI:18420"/>
    </cofactor>
</comment>
<dbReference type="InterPro" id="IPR050469">
    <property type="entry name" value="Diguanylate_Cyclase"/>
</dbReference>
<keyword evidence="4" id="KW-1133">Transmembrane helix</keyword>
<dbReference type="Proteomes" id="UP000240481">
    <property type="component" value="Unassembled WGS sequence"/>
</dbReference>
<keyword evidence="7" id="KW-1185">Reference proteome</keyword>
<organism evidence="6 7">
    <name type="scientific">Photobacterium swingsii</name>
    <dbReference type="NCBI Taxonomy" id="680026"/>
    <lineage>
        <taxon>Bacteria</taxon>
        <taxon>Pseudomonadati</taxon>
        <taxon>Pseudomonadota</taxon>
        <taxon>Gammaproteobacteria</taxon>
        <taxon>Vibrionales</taxon>
        <taxon>Vibrionaceae</taxon>
        <taxon>Photobacterium</taxon>
    </lineage>
</organism>
<protein>
    <recommendedName>
        <fullName evidence="2">diguanylate cyclase</fullName>
        <ecNumber evidence="2">2.7.7.65</ecNumber>
    </recommendedName>
</protein>
<dbReference type="Pfam" id="PF00990">
    <property type="entry name" value="GGDEF"/>
    <property type="match status" value="1"/>
</dbReference>
<evidence type="ECO:0000259" key="5">
    <source>
        <dbReference type="PROSITE" id="PS50887"/>
    </source>
</evidence>
<comment type="catalytic activity">
    <reaction evidence="3">
        <text>2 GTP = 3',3'-c-di-GMP + 2 diphosphate</text>
        <dbReference type="Rhea" id="RHEA:24898"/>
        <dbReference type="ChEBI" id="CHEBI:33019"/>
        <dbReference type="ChEBI" id="CHEBI:37565"/>
        <dbReference type="ChEBI" id="CHEBI:58805"/>
        <dbReference type="EC" id="2.7.7.65"/>
    </reaction>
</comment>
<dbReference type="EMBL" id="PYLZ01000004">
    <property type="protein sequence ID" value="PSW24957.1"/>
    <property type="molecule type" value="Genomic_DNA"/>
</dbReference>
<dbReference type="Gene3D" id="3.30.70.270">
    <property type="match status" value="1"/>
</dbReference>
<dbReference type="InterPro" id="IPR000160">
    <property type="entry name" value="GGDEF_dom"/>
</dbReference>
<dbReference type="SMART" id="SM00267">
    <property type="entry name" value="GGDEF"/>
    <property type="match status" value="1"/>
</dbReference>
<dbReference type="RefSeq" id="WP_048897821.1">
    <property type="nucleotide sequence ID" value="NZ_LELC01000003.1"/>
</dbReference>
<dbReference type="CDD" id="cd01949">
    <property type="entry name" value="GGDEF"/>
    <property type="match status" value="1"/>
</dbReference>
<evidence type="ECO:0000313" key="6">
    <source>
        <dbReference type="EMBL" id="PSW24957.1"/>
    </source>
</evidence>
<dbReference type="SUPFAM" id="SSF55073">
    <property type="entry name" value="Nucleotide cyclase"/>
    <property type="match status" value="1"/>
</dbReference>
<dbReference type="PROSITE" id="PS50887">
    <property type="entry name" value="GGDEF"/>
    <property type="match status" value="1"/>
</dbReference>
<accession>A0A0J8VDY3</accession>